<proteinExistence type="predicted"/>
<evidence type="ECO:0000259" key="1">
    <source>
        <dbReference type="Pfam" id="PF01052"/>
    </source>
</evidence>
<feature type="domain" description="Flagellar motor switch protein FliN-like C-terminal" evidence="1">
    <location>
        <begin position="186"/>
        <end position="249"/>
    </location>
</feature>
<keyword evidence="2" id="KW-0966">Cell projection</keyword>
<evidence type="ECO:0000313" key="2">
    <source>
        <dbReference type="EMBL" id="AJQ92708.1"/>
    </source>
</evidence>
<dbReference type="InterPro" id="IPR036429">
    <property type="entry name" value="SpoA-like_sf"/>
</dbReference>
<gene>
    <name evidence="2" type="ORF">YC6258_00658</name>
</gene>
<accession>A0A0C5VHB1</accession>
<evidence type="ECO:0000313" key="3">
    <source>
        <dbReference type="Proteomes" id="UP000032266"/>
    </source>
</evidence>
<dbReference type="RefSeq" id="WP_044615705.1">
    <property type="nucleotide sequence ID" value="NZ_CP007142.1"/>
</dbReference>
<dbReference type="Pfam" id="PF01052">
    <property type="entry name" value="FliMN_C"/>
    <property type="match status" value="1"/>
</dbReference>
<keyword evidence="2" id="KW-0969">Cilium</keyword>
<dbReference type="Gene3D" id="2.30.330.10">
    <property type="entry name" value="SpoA-like"/>
    <property type="match status" value="1"/>
</dbReference>
<dbReference type="AlphaFoldDB" id="A0A0C5VHB1"/>
<dbReference type="InterPro" id="IPR001543">
    <property type="entry name" value="FliN-like_C"/>
</dbReference>
<dbReference type="SUPFAM" id="SSF101801">
    <property type="entry name" value="Surface presentation of antigens (SPOA)"/>
    <property type="match status" value="1"/>
</dbReference>
<keyword evidence="2" id="KW-0282">Flagellum</keyword>
<organism evidence="2 3">
    <name type="scientific">Gynuella sunshinyii YC6258</name>
    <dbReference type="NCBI Taxonomy" id="1445510"/>
    <lineage>
        <taxon>Bacteria</taxon>
        <taxon>Pseudomonadati</taxon>
        <taxon>Pseudomonadota</taxon>
        <taxon>Gammaproteobacteria</taxon>
        <taxon>Oceanospirillales</taxon>
        <taxon>Saccharospirillaceae</taxon>
        <taxon>Gynuella</taxon>
    </lineage>
</organism>
<keyword evidence="3" id="KW-1185">Reference proteome</keyword>
<reference evidence="2 3" key="1">
    <citation type="submission" date="2014-01" db="EMBL/GenBank/DDBJ databases">
        <title>Full genme sequencing of cellulolytic bacterium Gynuella sunshinyii YC6258T gen. nov., sp. nov.</title>
        <authorList>
            <person name="Khan H."/>
            <person name="Chung E.J."/>
            <person name="Chung Y.R."/>
        </authorList>
    </citation>
    <scope>NUCLEOTIDE SEQUENCE [LARGE SCALE GENOMIC DNA]</scope>
    <source>
        <strain evidence="2 3">YC6258</strain>
    </source>
</reference>
<dbReference type="STRING" id="1445510.YC6258_00658"/>
<dbReference type="EMBL" id="CP007142">
    <property type="protein sequence ID" value="AJQ92708.1"/>
    <property type="molecule type" value="Genomic_DNA"/>
</dbReference>
<name>A0A0C5VHB1_9GAMM</name>
<sequence>MSHTLFWLTDEHRQHIVQALSERLQQLASTWSIHDTSIHISRVENFPRTAVEQTDYLGDKRISHHISGDQKVMVSVERGSLLGFLRLPMPQSAESRTLVDQVIQDLLTDLYQKVFGCEGFTTVAAHDFSGLSNNNHQAHILIECQLNDLHWTFLIDRFYLAALLFEAKKPVIRGGLQAIAPCLNQEQVEIAVSAGSVRLRLSELGALQPGTVLTANTRIQHPLNIQIHGETIAKGFIGKCRQQKALVIART</sequence>
<dbReference type="HOGENOM" id="CLU_1105922_0_0_6"/>
<dbReference type="Proteomes" id="UP000032266">
    <property type="component" value="Chromosome"/>
</dbReference>
<dbReference type="KEGG" id="gsn:YC6258_00658"/>
<protein>
    <submittedName>
        <fullName evidence="2">Flagellar motor switch/type III secretory pathway protein</fullName>
    </submittedName>
</protein>